<evidence type="ECO:0000313" key="8">
    <source>
        <dbReference type="EMBL" id="VDM99636.1"/>
    </source>
</evidence>
<feature type="transmembrane region" description="Helical" evidence="7">
    <location>
        <begin position="59"/>
        <end position="84"/>
    </location>
</feature>
<keyword evidence="9" id="KW-1185">Reference proteome</keyword>
<feature type="transmembrane region" description="Helical" evidence="7">
    <location>
        <begin position="12"/>
        <end position="39"/>
    </location>
</feature>
<evidence type="ECO:0000313" key="10">
    <source>
        <dbReference type="WBParaSite" id="TCLT_0000326201-mRNA-1"/>
    </source>
</evidence>
<evidence type="ECO:0000256" key="7">
    <source>
        <dbReference type="SAM" id="Phobius"/>
    </source>
</evidence>
<keyword evidence="6 7" id="KW-0472">Membrane</keyword>
<accession>A0A0N5CSQ6</accession>
<gene>
    <name evidence="8" type="ORF">TCLT_LOCUS3257</name>
</gene>
<comment type="subcellular location">
    <subcellularLocation>
        <location evidence="1">Membrane</location>
        <topology evidence="1">Multi-pass membrane protein</topology>
    </subcellularLocation>
</comment>
<evidence type="ECO:0000256" key="1">
    <source>
        <dbReference type="ARBA" id="ARBA00004141"/>
    </source>
</evidence>
<dbReference type="InterPro" id="IPR002259">
    <property type="entry name" value="Eqnu_transpt"/>
</dbReference>
<evidence type="ECO:0000256" key="6">
    <source>
        <dbReference type="ARBA" id="ARBA00023136"/>
    </source>
</evidence>
<reference evidence="10" key="1">
    <citation type="submission" date="2017-02" db="UniProtKB">
        <authorList>
            <consortium name="WormBaseParasite"/>
        </authorList>
    </citation>
    <scope>IDENTIFICATION</scope>
</reference>
<dbReference type="EMBL" id="UYYF01001193">
    <property type="protein sequence ID" value="VDM99636.1"/>
    <property type="molecule type" value="Genomic_DNA"/>
</dbReference>
<evidence type="ECO:0000256" key="3">
    <source>
        <dbReference type="ARBA" id="ARBA00022448"/>
    </source>
</evidence>
<keyword evidence="4 7" id="KW-0812">Transmembrane</keyword>
<proteinExistence type="inferred from homology"/>
<keyword evidence="3" id="KW-0813">Transport</keyword>
<protein>
    <submittedName>
        <fullName evidence="10">Sugar transporter</fullName>
    </submittedName>
</protein>
<feature type="transmembrane region" description="Helical" evidence="7">
    <location>
        <begin position="96"/>
        <end position="114"/>
    </location>
</feature>
<dbReference type="AlphaFoldDB" id="A0A0N5CSQ6"/>
<evidence type="ECO:0000256" key="4">
    <source>
        <dbReference type="ARBA" id="ARBA00022692"/>
    </source>
</evidence>
<evidence type="ECO:0000256" key="2">
    <source>
        <dbReference type="ARBA" id="ARBA00007965"/>
    </source>
</evidence>
<comment type="similarity">
    <text evidence="2">Belongs to the SLC29A/ENT transporter (TC 2.A.57) family.</text>
</comment>
<dbReference type="Proteomes" id="UP000276776">
    <property type="component" value="Unassembled WGS sequence"/>
</dbReference>
<dbReference type="GO" id="GO:0005886">
    <property type="term" value="C:plasma membrane"/>
    <property type="evidence" value="ECO:0007669"/>
    <property type="project" value="TreeGrafter"/>
</dbReference>
<evidence type="ECO:0000256" key="5">
    <source>
        <dbReference type="ARBA" id="ARBA00022989"/>
    </source>
</evidence>
<evidence type="ECO:0000313" key="9">
    <source>
        <dbReference type="Proteomes" id="UP000276776"/>
    </source>
</evidence>
<dbReference type="PANTHER" id="PTHR10332">
    <property type="entry name" value="EQUILIBRATIVE NUCLEOSIDE TRANSPORTER"/>
    <property type="match status" value="1"/>
</dbReference>
<dbReference type="OrthoDB" id="1856718at2759"/>
<dbReference type="PANTHER" id="PTHR10332:SF80">
    <property type="entry name" value="EQUILIBRATIVE NUCLEOSIDE TRANSPORTER 2, ISOFORM A"/>
    <property type="match status" value="1"/>
</dbReference>
<organism evidence="10">
    <name type="scientific">Thelazia callipaeda</name>
    <name type="common">Oriental eyeworm</name>
    <name type="synonym">Parasitic nematode</name>
    <dbReference type="NCBI Taxonomy" id="103827"/>
    <lineage>
        <taxon>Eukaryota</taxon>
        <taxon>Metazoa</taxon>
        <taxon>Ecdysozoa</taxon>
        <taxon>Nematoda</taxon>
        <taxon>Chromadorea</taxon>
        <taxon>Rhabditida</taxon>
        <taxon>Spirurina</taxon>
        <taxon>Spiruromorpha</taxon>
        <taxon>Thelazioidea</taxon>
        <taxon>Thelaziidae</taxon>
        <taxon>Thelazia</taxon>
    </lineage>
</organism>
<dbReference type="GO" id="GO:0005337">
    <property type="term" value="F:nucleoside transmembrane transporter activity"/>
    <property type="evidence" value="ECO:0007669"/>
    <property type="project" value="InterPro"/>
</dbReference>
<sequence>MPEVKHTDRYYAAYLIILLNGFGILMPWNMWITVAPAYYVDYKLVQTFANGTTQATPYALNFLSYLGLASNLPNFILNLINLFITIKGDLVKRIGSSILIMGLICLITLIFTFIDTSQS</sequence>
<reference evidence="8 9" key="2">
    <citation type="submission" date="2018-11" db="EMBL/GenBank/DDBJ databases">
        <authorList>
            <consortium name="Pathogen Informatics"/>
        </authorList>
    </citation>
    <scope>NUCLEOTIDE SEQUENCE [LARGE SCALE GENOMIC DNA]</scope>
</reference>
<dbReference type="WBParaSite" id="TCLT_0000326201-mRNA-1">
    <property type="protein sequence ID" value="TCLT_0000326201-mRNA-1"/>
    <property type="gene ID" value="TCLT_0000326201"/>
</dbReference>
<dbReference type="OMA" id="MFLTIAD"/>
<name>A0A0N5CSQ6_THECL</name>
<keyword evidence="5 7" id="KW-1133">Transmembrane helix</keyword>